<organism evidence="1 2">
    <name type="scientific">Castanea mollissima</name>
    <name type="common">Chinese chestnut</name>
    <dbReference type="NCBI Taxonomy" id="60419"/>
    <lineage>
        <taxon>Eukaryota</taxon>
        <taxon>Viridiplantae</taxon>
        <taxon>Streptophyta</taxon>
        <taxon>Embryophyta</taxon>
        <taxon>Tracheophyta</taxon>
        <taxon>Spermatophyta</taxon>
        <taxon>Magnoliopsida</taxon>
        <taxon>eudicotyledons</taxon>
        <taxon>Gunneridae</taxon>
        <taxon>Pentapetalae</taxon>
        <taxon>rosids</taxon>
        <taxon>fabids</taxon>
        <taxon>Fagales</taxon>
        <taxon>Fagaceae</taxon>
        <taxon>Castanea</taxon>
    </lineage>
</organism>
<dbReference type="AlphaFoldDB" id="A0A8J4RMQ1"/>
<comment type="caution">
    <text evidence="1">The sequence shown here is derived from an EMBL/GenBank/DDBJ whole genome shotgun (WGS) entry which is preliminary data.</text>
</comment>
<keyword evidence="2" id="KW-1185">Reference proteome</keyword>
<protein>
    <submittedName>
        <fullName evidence="1">Uncharacterized protein</fullName>
    </submittedName>
</protein>
<accession>A0A8J4RMQ1</accession>
<sequence>MISTRQDLSLWYIARALTSLCVSPSHLFSFPAATPNHHPSGHRPSHRAAFKNGLPPQKLLNNLCRCLRSSTTHCHHHSHRGRRRPPLPPPYSFPSFLVFKFLESKVLIQIWLFEQKN</sequence>
<dbReference type="EMBL" id="JRKL02000782">
    <property type="protein sequence ID" value="KAF3968344.1"/>
    <property type="molecule type" value="Genomic_DNA"/>
</dbReference>
<gene>
    <name evidence="1" type="ORF">CMV_007750</name>
</gene>
<evidence type="ECO:0000313" key="2">
    <source>
        <dbReference type="Proteomes" id="UP000737018"/>
    </source>
</evidence>
<dbReference type="Proteomes" id="UP000737018">
    <property type="component" value="Unassembled WGS sequence"/>
</dbReference>
<evidence type="ECO:0000313" key="1">
    <source>
        <dbReference type="EMBL" id="KAF3968344.1"/>
    </source>
</evidence>
<proteinExistence type="predicted"/>
<name>A0A8J4RMQ1_9ROSI</name>
<reference evidence="1" key="1">
    <citation type="submission" date="2020-03" db="EMBL/GenBank/DDBJ databases">
        <title>Castanea mollissima Vanexum genome sequencing.</title>
        <authorList>
            <person name="Staton M."/>
        </authorList>
    </citation>
    <scope>NUCLEOTIDE SEQUENCE</scope>
    <source>
        <tissue evidence="1">Leaf</tissue>
    </source>
</reference>